<organism evidence="2 3">
    <name type="scientific">Desulfatitalea alkaliphila</name>
    <dbReference type="NCBI Taxonomy" id="2929485"/>
    <lineage>
        <taxon>Bacteria</taxon>
        <taxon>Pseudomonadati</taxon>
        <taxon>Thermodesulfobacteriota</taxon>
        <taxon>Desulfobacteria</taxon>
        <taxon>Desulfobacterales</taxon>
        <taxon>Desulfosarcinaceae</taxon>
        <taxon>Desulfatitalea</taxon>
    </lineage>
</organism>
<name>A0AA41R6Q0_9BACT</name>
<keyword evidence="3" id="KW-1185">Reference proteome</keyword>
<feature type="region of interest" description="Disordered" evidence="1">
    <location>
        <begin position="43"/>
        <end position="84"/>
    </location>
</feature>
<dbReference type="Proteomes" id="UP001165427">
    <property type="component" value="Unassembled WGS sequence"/>
</dbReference>
<dbReference type="EMBL" id="JALJRB010000022">
    <property type="protein sequence ID" value="MCJ8502220.1"/>
    <property type="molecule type" value="Genomic_DNA"/>
</dbReference>
<evidence type="ECO:0000313" key="2">
    <source>
        <dbReference type="EMBL" id="MCJ8502220.1"/>
    </source>
</evidence>
<dbReference type="RefSeq" id="WP_246912635.1">
    <property type="nucleotide sequence ID" value="NZ_JALJRB010000022.1"/>
</dbReference>
<gene>
    <name evidence="2" type="ORF">MRX98_16670</name>
</gene>
<evidence type="ECO:0000313" key="3">
    <source>
        <dbReference type="Proteomes" id="UP001165427"/>
    </source>
</evidence>
<accession>A0AA41R6Q0</accession>
<protein>
    <submittedName>
        <fullName evidence="2">Uncharacterized protein</fullName>
    </submittedName>
</protein>
<evidence type="ECO:0000256" key="1">
    <source>
        <dbReference type="SAM" id="MobiDB-lite"/>
    </source>
</evidence>
<dbReference type="AlphaFoldDB" id="A0AA41R6Q0"/>
<reference evidence="2" key="1">
    <citation type="submission" date="2022-04" db="EMBL/GenBank/DDBJ databases">
        <title>Desulfatitalea alkaliphila sp. nov., a novel anaerobic sulfate-reducing bacterium isolated from terrestrial mud volcano, Taman Peninsula, Russia.</title>
        <authorList>
            <person name="Khomyakova M.A."/>
            <person name="Merkel A.Y."/>
            <person name="Slobodkin A.I."/>
        </authorList>
    </citation>
    <scope>NUCLEOTIDE SEQUENCE</scope>
    <source>
        <strain evidence="2">M08but</strain>
    </source>
</reference>
<sequence length="84" mass="8818">MEPHLGSAIDNSKVSLLFSDNIFFHATLASWIVFAAGGSSRTSMPAAHFQPPQPVRRLPDGAPDAAYRITGKGKTTGTSVGHAP</sequence>
<proteinExistence type="predicted"/>
<comment type="caution">
    <text evidence="2">The sequence shown here is derived from an EMBL/GenBank/DDBJ whole genome shotgun (WGS) entry which is preliminary data.</text>
</comment>